<comment type="caution">
    <text evidence="6">The sequence shown here is derived from an EMBL/GenBank/DDBJ whole genome shotgun (WGS) entry which is preliminary data.</text>
</comment>
<dbReference type="Proteomes" id="UP000719917">
    <property type="component" value="Unassembled WGS sequence"/>
</dbReference>
<evidence type="ECO:0000256" key="3">
    <source>
        <dbReference type="ARBA" id="ARBA00022989"/>
    </source>
</evidence>
<reference evidence="6 8" key="3">
    <citation type="journal article" date="2021" name="Int. J. Food Microbiol.">
        <title>Safety demonstration of a microbial species for use in the food chain: Weissella confusa.</title>
        <authorList>
            <person name="Bourdichon F."/>
            <person name="Patrone V."/>
            <person name="Fontana A."/>
            <person name="Milani G."/>
            <person name="Morelli L."/>
        </authorList>
    </citation>
    <scope>NUCLEOTIDE SEQUENCE [LARGE SCALE GENOMIC DNA]</scope>
    <source>
        <strain evidence="5">CCUG 30943</strain>
        <strain evidence="6 8">CCUG 43002</strain>
    </source>
</reference>
<protein>
    <submittedName>
        <fullName evidence="6">DUF697 domain-containing protein</fullName>
    </submittedName>
</protein>
<keyword evidence="4" id="KW-0472">Membrane</keyword>
<dbReference type="RefSeq" id="WP_004560069.1">
    <property type="nucleotide sequence ID" value="NZ_ALXH01000035.1"/>
</dbReference>
<name>A0A1T4J7Z8_WEICO</name>
<accession>A0A1T4J7Z8</accession>
<keyword evidence="8" id="KW-1185">Reference proteome</keyword>
<proteinExistence type="predicted"/>
<organism evidence="6 8">
    <name type="scientific">Weissella confusa</name>
    <name type="common">Lactobacillus confusus</name>
    <dbReference type="NCBI Taxonomy" id="1583"/>
    <lineage>
        <taxon>Bacteria</taxon>
        <taxon>Bacillati</taxon>
        <taxon>Bacillota</taxon>
        <taxon>Bacilli</taxon>
        <taxon>Lactobacillales</taxon>
        <taxon>Lactobacillaceae</taxon>
        <taxon>Weissella</taxon>
    </lineage>
</organism>
<evidence type="ECO:0000313" key="5">
    <source>
        <dbReference type="EMBL" id="MBJ7633137.1"/>
    </source>
</evidence>
<dbReference type="Pfam" id="PF05128">
    <property type="entry name" value="DUF697"/>
    <property type="match status" value="1"/>
</dbReference>
<dbReference type="Proteomes" id="UP000808038">
    <property type="component" value="Unassembled WGS sequence"/>
</dbReference>
<keyword evidence="3" id="KW-1133">Transmembrane helix</keyword>
<dbReference type="GeneID" id="57978043"/>
<evidence type="ECO:0000313" key="8">
    <source>
        <dbReference type="Proteomes" id="UP000728106"/>
    </source>
</evidence>
<reference evidence="7" key="1">
    <citation type="submission" date="2020-01" db="EMBL/GenBank/DDBJ databases">
        <title>First Reported Case and Whole Genome of Weissella confusa in an Equid.</title>
        <authorList>
            <person name="Little S.V."/>
            <person name="Lawhon S.D."/>
        </authorList>
    </citation>
    <scope>NUCLEOTIDE SEQUENCE</scope>
    <source>
        <strain evidence="7">718955</strain>
    </source>
</reference>
<evidence type="ECO:0000256" key="4">
    <source>
        <dbReference type="ARBA" id="ARBA00023136"/>
    </source>
</evidence>
<evidence type="ECO:0000256" key="1">
    <source>
        <dbReference type="ARBA" id="ARBA00004141"/>
    </source>
</evidence>
<evidence type="ECO:0000256" key="2">
    <source>
        <dbReference type="ARBA" id="ARBA00022692"/>
    </source>
</evidence>
<reference evidence="6" key="2">
    <citation type="submission" date="2020-02" db="EMBL/GenBank/DDBJ databases">
        <authorList>
            <person name="Fontana A."/>
            <person name="Patrone V."/>
            <person name="Morelli L."/>
        </authorList>
    </citation>
    <scope>NUCLEOTIDE SEQUENCE</scope>
    <source>
        <strain evidence="5">CCUG 30943</strain>
        <strain evidence="6">CCUG 43002</strain>
    </source>
</reference>
<evidence type="ECO:0000313" key="6">
    <source>
        <dbReference type="EMBL" id="MBJ7639559.1"/>
    </source>
</evidence>
<dbReference type="AlphaFoldDB" id="A0A1T4J7Z8"/>
<dbReference type="InterPro" id="IPR021147">
    <property type="entry name" value="DUF697"/>
</dbReference>
<dbReference type="Proteomes" id="UP000728106">
    <property type="component" value="Unassembled WGS sequence"/>
</dbReference>
<dbReference type="OrthoDB" id="9255830at2"/>
<evidence type="ECO:0000313" key="7">
    <source>
        <dbReference type="EMBL" id="NBA10655.1"/>
    </source>
</evidence>
<dbReference type="GO" id="GO:0016020">
    <property type="term" value="C:membrane"/>
    <property type="evidence" value="ECO:0007669"/>
    <property type="project" value="UniProtKB-SubCell"/>
</dbReference>
<comment type="subcellular location">
    <subcellularLocation>
        <location evidence="1">Membrane</location>
        <topology evidence="1">Multi-pass membrane protein</topology>
    </subcellularLocation>
</comment>
<keyword evidence="2" id="KW-0812">Transmembrane</keyword>
<dbReference type="EMBL" id="JAAAMQ010000001">
    <property type="protein sequence ID" value="NBA10655.1"/>
    <property type="molecule type" value="Genomic_DNA"/>
</dbReference>
<dbReference type="EMBL" id="JAAOCX010000011">
    <property type="protein sequence ID" value="MBJ7633137.1"/>
    <property type="molecule type" value="Genomic_DNA"/>
</dbReference>
<dbReference type="EMBL" id="JAAOCP010000012">
    <property type="protein sequence ID" value="MBJ7639559.1"/>
    <property type="molecule type" value="Genomic_DNA"/>
</dbReference>
<gene>
    <name evidence="7" type="ORF">GTU77_00235</name>
    <name evidence="6" type="ORF">HAU20_09230</name>
    <name evidence="5" type="ORF">HAU43_08590</name>
</gene>
<sequence length="141" mass="14456">MTPNEKAKNIIHSASGAAGAVALSPIPFTDATLLVPIQVTMITSLFKAYDQKVMEGAVRGAVWAVAATSFGRGVVGNALKFIPGIGTTTGAAISMATAVGLTEAIGWAIVNELESGEKVTPGDITGIIMKAAKTFKLPKKQ</sequence>